<comment type="caution">
    <text evidence="1">The sequence shown here is derived from an EMBL/GenBank/DDBJ whole genome shotgun (WGS) entry which is preliminary data.</text>
</comment>
<keyword evidence="2" id="KW-1185">Reference proteome</keyword>
<dbReference type="Proteomes" id="UP000266723">
    <property type="component" value="Unassembled WGS sequence"/>
</dbReference>
<organism evidence="1 2">
    <name type="scientific">Brassica cretica</name>
    <name type="common">Mustard</name>
    <dbReference type="NCBI Taxonomy" id="69181"/>
    <lineage>
        <taxon>Eukaryota</taxon>
        <taxon>Viridiplantae</taxon>
        <taxon>Streptophyta</taxon>
        <taxon>Embryophyta</taxon>
        <taxon>Tracheophyta</taxon>
        <taxon>Spermatophyta</taxon>
        <taxon>Magnoliopsida</taxon>
        <taxon>eudicotyledons</taxon>
        <taxon>Gunneridae</taxon>
        <taxon>Pentapetalae</taxon>
        <taxon>rosids</taxon>
        <taxon>malvids</taxon>
        <taxon>Brassicales</taxon>
        <taxon>Brassicaceae</taxon>
        <taxon>Brassiceae</taxon>
        <taxon>Brassica</taxon>
    </lineage>
</organism>
<evidence type="ECO:0000313" key="2">
    <source>
        <dbReference type="Proteomes" id="UP000266723"/>
    </source>
</evidence>
<protein>
    <submittedName>
        <fullName evidence="1">Uncharacterized protein</fullName>
    </submittedName>
</protein>
<sequence length="63" mass="6717">MAVPVPVRMARSPSLVLYTGVRSCSGCGGRGRGGGGEGSLVLRVMMQPMIITTTAKQRRQQLR</sequence>
<dbReference type="EMBL" id="QGKV02000297">
    <property type="protein sequence ID" value="KAF3611156.1"/>
    <property type="molecule type" value="Genomic_DNA"/>
</dbReference>
<gene>
    <name evidence="1" type="ORF">DY000_02050599</name>
</gene>
<evidence type="ECO:0000313" key="1">
    <source>
        <dbReference type="EMBL" id="KAF3611156.1"/>
    </source>
</evidence>
<proteinExistence type="predicted"/>
<name>A0ABQ7F6B1_BRACR</name>
<accession>A0ABQ7F6B1</accession>
<reference evidence="1 2" key="1">
    <citation type="journal article" date="2020" name="BMC Genomics">
        <title>Intraspecific diversification of the crop wild relative Brassica cretica Lam. using demographic model selection.</title>
        <authorList>
            <person name="Kioukis A."/>
            <person name="Michalopoulou V.A."/>
            <person name="Briers L."/>
            <person name="Pirintsos S."/>
            <person name="Studholme D.J."/>
            <person name="Pavlidis P."/>
            <person name="Sarris P.F."/>
        </authorList>
    </citation>
    <scope>NUCLEOTIDE SEQUENCE [LARGE SCALE GENOMIC DNA]</scope>
    <source>
        <strain evidence="2">cv. PFS-1207/04</strain>
    </source>
</reference>